<gene>
    <name evidence="1" type="ORF">FHR87_002752</name>
</gene>
<dbReference type="EMBL" id="JACHXI010000014">
    <property type="protein sequence ID" value="MBB3104337.1"/>
    <property type="molecule type" value="Genomic_DNA"/>
</dbReference>
<dbReference type="Proteomes" id="UP000549250">
    <property type="component" value="Unassembled WGS sequence"/>
</dbReference>
<comment type="caution">
    <text evidence="1">The sequence shown here is derived from an EMBL/GenBank/DDBJ whole genome shotgun (WGS) entry which is preliminary data.</text>
</comment>
<keyword evidence="2" id="KW-1185">Reference proteome</keyword>
<dbReference type="RefSeq" id="WP_183167213.1">
    <property type="nucleotide sequence ID" value="NZ_JACHXI010000014.1"/>
</dbReference>
<name>A0A839T471_AZOMA</name>
<dbReference type="AlphaFoldDB" id="A0A839T471"/>
<proteinExistence type="predicted"/>
<evidence type="ECO:0000313" key="1">
    <source>
        <dbReference type="EMBL" id="MBB3104337.1"/>
    </source>
</evidence>
<organism evidence="1 2">
    <name type="scientific">Azomonas macrocytogenes</name>
    <name type="common">Azotobacter macrocytogenes</name>
    <dbReference type="NCBI Taxonomy" id="69962"/>
    <lineage>
        <taxon>Bacteria</taxon>
        <taxon>Pseudomonadati</taxon>
        <taxon>Pseudomonadota</taxon>
        <taxon>Gammaproteobacteria</taxon>
        <taxon>Pseudomonadales</taxon>
        <taxon>Pseudomonadaceae</taxon>
        <taxon>Azomonas</taxon>
    </lineage>
</organism>
<accession>A0A839T471</accession>
<reference evidence="1 2" key="1">
    <citation type="submission" date="2020-08" db="EMBL/GenBank/DDBJ databases">
        <title>Genomic Encyclopedia of Type Strains, Phase III (KMG-III): the genomes of soil and plant-associated and newly described type strains.</title>
        <authorList>
            <person name="Whitman W."/>
        </authorList>
    </citation>
    <scope>NUCLEOTIDE SEQUENCE [LARGE SCALE GENOMIC DNA]</scope>
    <source>
        <strain evidence="1 2">CECT 4462</strain>
    </source>
</reference>
<protein>
    <submittedName>
        <fullName evidence="1">Uncharacterized protein</fullName>
    </submittedName>
</protein>
<evidence type="ECO:0000313" key="2">
    <source>
        <dbReference type="Proteomes" id="UP000549250"/>
    </source>
</evidence>
<sequence length="78" mass="8482">MVRSTALLLPDTLKNRRVDAELVLFRSVKLLNMAQSDGAISGTFRFAAESDPGTVIKDHHSIVLSPLTAKQAQEAGYL</sequence>